<evidence type="ECO:0000256" key="1">
    <source>
        <dbReference type="SAM" id="MobiDB-lite"/>
    </source>
</evidence>
<feature type="compositionally biased region" description="Basic and acidic residues" evidence="1">
    <location>
        <begin position="578"/>
        <end position="595"/>
    </location>
</feature>
<dbReference type="SUPFAM" id="SSF51445">
    <property type="entry name" value="(Trans)glycosidases"/>
    <property type="match status" value="1"/>
</dbReference>
<evidence type="ECO:0008006" key="5">
    <source>
        <dbReference type="Google" id="ProtNLM"/>
    </source>
</evidence>
<dbReference type="OrthoDB" id="428177at2759"/>
<gene>
    <name evidence="3" type="ORF">BDY21DRAFT_356883</name>
</gene>
<organism evidence="3 4">
    <name type="scientific">Lineolata rhizophorae</name>
    <dbReference type="NCBI Taxonomy" id="578093"/>
    <lineage>
        <taxon>Eukaryota</taxon>
        <taxon>Fungi</taxon>
        <taxon>Dikarya</taxon>
        <taxon>Ascomycota</taxon>
        <taxon>Pezizomycotina</taxon>
        <taxon>Dothideomycetes</taxon>
        <taxon>Dothideomycetes incertae sedis</taxon>
        <taxon>Lineolatales</taxon>
        <taxon>Lineolataceae</taxon>
        <taxon>Lineolata</taxon>
    </lineage>
</organism>
<evidence type="ECO:0000256" key="2">
    <source>
        <dbReference type="SAM" id="SignalP"/>
    </source>
</evidence>
<dbReference type="Gene3D" id="3.20.20.80">
    <property type="entry name" value="Glycosidases"/>
    <property type="match status" value="1"/>
</dbReference>
<accession>A0A6A6NP10</accession>
<keyword evidence="4" id="KW-1185">Reference proteome</keyword>
<reference evidence="3" key="1">
    <citation type="journal article" date="2020" name="Stud. Mycol.">
        <title>101 Dothideomycetes genomes: a test case for predicting lifestyles and emergence of pathogens.</title>
        <authorList>
            <person name="Haridas S."/>
            <person name="Albert R."/>
            <person name="Binder M."/>
            <person name="Bloem J."/>
            <person name="Labutti K."/>
            <person name="Salamov A."/>
            <person name="Andreopoulos B."/>
            <person name="Baker S."/>
            <person name="Barry K."/>
            <person name="Bills G."/>
            <person name="Bluhm B."/>
            <person name="Cannon C."/>
            <person name="Castanera R."/>
            <person name="Culley D."/>
            <person name="Daum C."/>
            <person name="Ezra D."/>
            <person name="Gonzalez J."/>
            <person name="Henrissat B."/>
            <person name="Kuo A."/>
            <person name="Liang C."/>
            <person name="Lipzen A."/>
            <person name="Lutzoni F."/>
            <person name="Magnuson J."/>
            <person name="Mondo S."/>
            <person name="Nolan M."/>
            <person name="Ohm R."/>
            <person name="Pangilinan J."/>
            <person name="Park H.-J."/>
            <person name="Ramirez L."/>
            <person name="Alfaro M."/>
            <person name="Sun H."/>
            <person name="Tritt A."/>
            <person name="Yoshinaga Y."/>
            <person name="Zwiers L.-H."/>
            <person name="Turgeon B."/>
            <person name="Goodwin S."/>
            <person name="Spatafora J."/>
            <person name="Crous P."/>
            <person name="Grigoriev I."/>
        </authorList>
    </citation>
    <scope>NUCLEOTIDE SEQUENCE</scope>
    <source>
        <strain evidence="3">ATCC 16933</strain>
    </source>
</reference>
<dbReference type="EMBL" id="MU001699">
    <property type="protein sequence ID" value="KAF2453227.1"/>
    <property type="molecule type" value="Genomic_DNA"/>
</dbReference>
<dbReference type="AlphaFoldDB" id="A0A6A6NP10"/>
<keyword evidence="2" id="KW-0732">Signal</keyword>
<feature type="region of interest" description="Disordered" evidence="1">
    <location>
        <begin position="560"/>
        <end position="603"/>
    </location>
</feature>
<evidence type="ECO:0000313" key="4">
    <source>
        <dbReference type="Proteomes" id="UP000799766"/>
    </source>
</evidence>
<proteinExistence type="predicted"/>
<dbReference type="Proteomes" id="UP000799766">
    <property type="component" value="Unassembled WGS sequence"/>
</dbReference>
<dbReference type="InterPro" id="IPR017853">
    <property type="entry name" value="GH"/>
</dbReference>
<evidence type="ECO:0000313" key="3">
    <source>
        <dbReference type="EMBL" id="KAF2453227.1"/>
    </source>
</evidence>
<name>A0A6A6NP10_9PEZI</name>
<protein>
    <recommendedName>
        <fullName evidence="5">Glycoside hydrolase superfamily</fullName>
    </recommendedName>
</protein>
<sequence length="603" mass="65822">MHIEYLGALVAVWLSLASRAGAYAQGPQPHWSFGGVNHQNLPLLEPDERDRVITELVRANASAIRIFIRADETHPDIERTLGEVDYSVLDLYDDTLAAIYRIGEGQTKVIIAPHDVHALRGDNGKLCDAYCESVGKSWLSFYSKENYRDHYRNRLTKVFAEYPSKNFDGATWNTLNQIILGVDIQNEPFGGVYPIPIAEPWICKTAKFMKNDIRLGENNIAVITGGISGSNEAMTSRNFPNSVWACDEIDVIGIHGYYSDSDQSMAGTNWADLFVRGGTLASKALGSGKLLLAEEFTFVPYEDNLEQKAANIFDQGQALNCRGIPWVYSSLTQGPTNGIGDLNVDGDEHSPTEALRSILKQASTSLSDFDWSSYAPKPSSTDPHFQLAENPFFPEQGDCVGGCPGWLCDVTDDCGSGLVCRNNVCEVCEVGCSSMSCNPSSPCQPGLVCIKGVCKEPAEEADLPCGHGTCFDAKCTNDLFGLAAQCPYCDKRHFQCPSSPCVNAGDCDTDEQCEWYRCKPCTSGCAGDQCSASRQCSTGHCNEYGYCDYAQGTIRAPLQPPRKGLTNVPRKGSVWRGKGKEKGPSKVKDKAKFKVQEPGPMAT</sequence>
<feature type="signal peptide" evidence="2">
    <location>
        <begin position="1"/>
        <end position="24"/>
    </location>
</feature>
<feature type="chain" id="PRO_5025695217" description="Glycoside hydrolase superfamily" evidence="2">
    <location>
        <begin position="25"/>
        <end position="603"/>
    </location>
</feature>